<dbReference type="STRING" id="522306.CAP2UW1_2036"/>
<protein>
    <submittedName>
        <fullName evidence="1">Uncharacterized protein</fullName>
    </submittedName>
</protein>
<reference evidence="1" key="2">
    <citation type="submission" date="2009-09" db="EMBL/GenBank/DDBJ databases">
        <title>Complete sequence of chromosome of Candidatus Accumulibacter phosphatis clade IIA str. UW-1.</title>
        <authorList>
            <consortium name="US DOE Joint Genome Institute"/>
            <person name="Martin H.G."/>
            <person name="Ivanova N."/>
            <person name="Kunin V."/>
            <person name="Warnecke F."/>
            <person name="Barry K."/>
            <person name="He S."/>
            <person name="Salamov A."/>
            <person name="Szeto E."/>
            <person name="Dalin E."/>
            <person name="Pangilinan J.L."/>
            <person name="Lapidus A."/>
            <person name="Lowry S."/>
            <person name="Kyrpides N.C."/>
            <person name="McMahon K.D."/>
            <person name="Hugenholtz P."/>
        </authorList>
    </citation>
    <scope>NUCLEOTIDE SEQUENCE [LARGE SCALE GENOMIC DNA]</scope>
    <source>
        <strain evidence="1">UW-1</strain>
    </source>
</reference>
<dbReference type="eggNOG" id="ENOG50334DE">
    <property type="taxonomic scope" value="Bacteria"/>
</dbReference>
<dbReference type="KEGG" id="app:CAP2UW1_2036"/>
<organism evidence="1">
    <name type="scientific">Accumulibacter regalis</name>
    <dbReference type="NCBI Taxonomy" id="522306"/>
    <lineage>
        <taxon>Bacteria</taxon>
        <taxon>Pseudomonadati</taxon>
        <taxon>Pseudomonadota</taxon>
        <taxon>Betaproteobacteria</taxon>
        <taxon>Candidatus Accumulibacter</taxon>
    </lineage>
</organism>
<sequence length="100" mass="11358">MDEQTERTGWPAAERRQNLGLRAAFADAFVMIEPFFDPENGWGGHSLEHLAYRIVRDNFPALSGEEVHALVVAAHRVYIERNPDRSGHLPHPSELRRASL</sequence>
<gene>
    <name evidence="1" type="ordered locus">CAP2UW1_2036</name>
</gene>
<reference evidence="1" key="1">
    <citation type="submission" date="2009-08" db="EMBL/GenBank/DDBJ databases">
        <authorList>
            <consortium name="US DOE Joint Genome Institute"/>
            <person name="Lucas S."/>
            <person name="Copeland A."/>
            <person name="Lapidus A."/>
            <person name="Glavina del Rio T."/>
            <person name="Dalin E."/>
            <person name="Tice H."/>
            <person name="Bruce D."/>
            <person name="Barry K."/>
            <person name="Pitluck S."/>
            <person name="Lowry S."/>
            <person name="Larimer F."/>
            <person name="Land M."/>
            <person name="Hauser L."/>
            <person name="Kyrpides N."/>
            <person name="Ivanova N."/>
            <person name="McMahon K.D."/>
            <person name="Hugenholtz P."/>
        </authorList>
    </citation>
    <scope>NUCLEOTIDE SEQUENCE</scope>
    <source>
        <strain evidence="1">UW-1</strain>
    </source>
</reference>
<dbReference type="OrthoDB" id="9154592at2"/>
<evidence type="ECO:0000313" key="1">
    <source>
        <dbReference type="EMBL" id="ACV35332.1"/>
    </source>
</evidence>
<dbReference type="EMBL" id="CP001715">
    <property type="protein sequence ID" value="ACV35332.1"/>
    <property type="molecule type" value="Genomic_DNA"/>
</dbReference>
<accession>C7RMW5</accession>
<dbReference type="HOGENOM" id="CLU_2299504_0_0_4"/>
<dbReference type="AlphaFoldDB" id="C7RMW5"/>
<proteinExistence type="predicted"/>
<name>C7RMW5_ACCRE</name>